<keyword evidence="2" id="KW-1185">Reference proteome</keyword>
<protein>
    <submittedName>
        <fullName evidence="1">Uncharacterized protein</fullName>
    </submittedName>
</protein>
<dbReference type="AlphaFoldDB" id="T0IR89"/>
<dbReference type="RefSeq" id="WP_021318754.1">
    <property type="nucleotide sequence ID" value="NZ_AUWY01000102.1"/>
</dbReference>
<evidence type="ECO:0000313" key="1">
    <source>
        <dbReference type="EMBL" id="EQB31350.1"/>
    </source>
</evidence>
<proteinExistence type="predicted"/>
<sequence length="46" mass="5058">MTDATQSRPAIDIAATMERYAAWEAAAAQVVPDNKQRLFAHLSLAR</sequence>
<dbReference type="Proteomes" id="UP000015523">
    <property type="component" value="Unassembled WGS sequence"/>
</dbReference>
<evidence type="ECO:0000313" key="2">
    <source>
        <dbReference type="Proteomes" id="UP000015523"/>
    </source>
</evidence>
<name>T0IR89_9SPHN</name>
<reference evidence="1 2" key="1">
    <citation type="journal article" date="2013" name="Genome Announc.">
        <title>Draft Genome Sequence of Sphingobium ummariense Strain RL-3, a Hexachlorocyclohexane-Degrading Bacterium.</title>
        <authorList>
            <person name="Kohli P."/>
            <person name="Dua A."/>
            <person name="Sangwan N."/>
            <person name="Oldach P."/>
            <person name="Khurana J.P."/>
            <person name="Lal R."/>
        </authorList>
    </citation>
    <scope>NUCLEOTIDE SEQUENCE [LARGE SCALE GENOMIC DNA]</scope>
    <source>
        <strain evidence="1 2">RL-3</strain>
    </source>
</reference>
<dbReference type="PATRIC" id="fig|1346791.3.peg.2895"/>
<dbReference type="EMBL" id="AUWY01000102">
    <property type="protein sequence ID" value="EQB31350.1"/>
    <property type="molecule type" value="Genomic_DNA"/>
</dbReference>
<comment type="caution">
    <text evidence="1">The sequence shown here is derived from an EMBL/GenBank/DDBJ whole genome shotgun (WGS) entry which is preliminary data.</text>
</comment>
<accession>T0IR89</accession>
<gene>
    <name evidence="1" type="ORF">M529_15045</name>
</gene>
<organism evidence="1 2">
    <name type="scientific">Sphingobium ummariense RL-3</name>
    <dbReference type="NCBI Taxonomy" id="1346791"/>
    <lineage>
        <taxon>Bacteria</taxon>
        <taxon>Pseudomonadati</taxon>
        <taxon>Pseudomonadota</taxon>
        <taxon>Alphaproteobacteria</taxon>
        <taxon>Sphingomonadales</taxon>
        <taxon>Sphingomonadaceae</taxon>
        <taxon>Sphingobium</taxon>
    </lineage>
</organism>